<comment type="caution">
    <text evidence="9">The sequence shown here is derived from an EMBL/GenBank/DDBJ whole genome shotgun (WGS) entry which is preliminary data.</text>
</comment>
<dbReference type="InterPro" id="IPR020806">
    <property type="entry name" value="PKS_PP-bd"/>
</dbReference>
<dbReference type="SUPFAM" id="SSF52151">
    <property type="entry name" value="FabD/lysophospholipase-like"/>
    <property type="match status" value="1"/>
</dbReference>
<dbReference type="InterPro" id="IPR057326">
    <property type="entry name" value="KR_dom"/>
</dbReference>
<accession>A0AAD5QS49</accession>
<dbReference type="InterPro" id="IPR013968">
    <property type="entry name" value="PKS_KR"/>
</dbReference>
<dbReference type="Gene3D" id="1.10.1200.10">
    <property type="entry name" value="ACP-like"/>
    <property type="match status" value="2"/>
</dbReference>
<dbReference type="Gene3D" id="3.40.50.720">
    <property type="entry name" value="NAD(P)-binding Rossmann-like Domain"/>
    <property type="match status" value="1"/>
</dbReference>
<evidence type="ECO:0000256" key="7">
    <source>
        <dbReference type="SAM" id="MobiDB-lite"/>
    </source>
</evidence>
<proteinExistence type="predicted"/>
<evidence type="ECO:0000256" key="3">
    <source>
        <dbReference type="ARBA" id="ARBA00022450"/>
    </source>
</evidence>
<comment type="catalytic activity">
    <reaction evidence="6">
        <text>acetyl-CoA + n malonyl-CoA + 2n NADPH + 2n H(+) = a long-chain fatty acid + (n+1) CoA + n CO2 + 2n NADP(+).</text>
        <dbReference type="EC" id="2.3.1.85"/>
    </reaction>
</comment>
<evidence type="ECO:0000259" key="8">
    <source>
        <dbReference type="PROSITE" id="PS50075"/>
    </source>
</evidence>
<gene>
    <name evidence="9" type="ORF">KIN20_018448</name>
</gene>
<dbReference type="Gene3D" id="3.40.366.10">
    <property type="entry name" value="Malonyl-Coenzyme A Acyl Carrier Protein, domain 2"/>
    <property type="match status" value="1"/>
</dbReference>
<feature type="region of interest" description="Disordered" evidence="7">
    <location>
        <begin position="776"/>
        <end position="805"/>
    </location>
</feature>
<feature type="domain" description="Carrier" evidence="8">
    <location>
        <begin position="226"/>
        <end position="307"/>
    </location>
</feature>
<dbReference type="Gene3D" id="3.30.70.3290">
    <property type="match status" value="1"/>
</dbReference>
<dbReference type="GO" id="GO:0006633">
    <property type="term" value="P:fatty acid biosynthetic process"/>
    <property type="evidence" value="ECO:0007669"/>
    <property type="project" value="TreeGrafter"/>
</dbReference>
<protein>
    <recommendedName>
        <fullName evidence="2">Fatty acid synthase</fullName>
        <ecNumber evidence="1">2.3.1.85</ecNumber>
    </recommendedName>
</protein>
<sequence length="1295" mass="145548">MAVLSEVVGNDVNEASLLRSDDVFEQGLNSQTSVDFVRGLNQSFSEVNITTDDVLEHRTVSKISQFISAFYSGDVKKFNPEKPTPYPLISRKTKTTVDKKMTVKPHTLDQKAVCLQFNEEDTSTSINSGFDEVLELVKRATQDIFPKSVEVTQETIQTGFIEMGLDSLAVIDLVSRLNEKYFPNLGLSTTDIFDYPSIKELSEYIQRKKATIDSSKEKTLNRSKKIIFNQVLNLILQATQDILPKSVDVTEETMHTGFMELGLDSLAVIDLISRLNEKYLPTIHLSTNDIFDYPSIYKLAEHICTMEAVCNQEDELCHSKASFFPASEARIHSASNDNSPNRVITDYSSFSTAYLEILDSKDVKANILLSINNSGDLFLMSLLTSRKIVFKPDDEVVSCEQLKELLPVRSVIRFSSDSVIQPVQLFSALLFLSRILLSTCLEVSVTISKLPTLANTLARSFFKTLAAEKYPKVQFVYEERLLEVRIPNYGISTKIGGKWLITGGLSGIGLTIARWLADECDAEYLVLVSRRRQYDTNLVQEIEQLRKKTHVIVISANIADYNTLQAELSSIPFKLTGVIHSAGVLHDAIMERQCVNAFLEVFRPKGEGYHVIDRILEENHHNVDYFVVMSSFTVVCGNAGQLNYAVANAYLDHQMYLRRKSGKPGTTIHWGNWIDVGMAKRVQKMMTELGFLGLTNKEALAFMRYAIIHKPLKLVAARLDWNTVLQKRPDIRKDIVMKANGDWDISRTDNGIYLSEPANDVANANAEQTDAVINNTSPKKHNQTMLKTTLTRSRRPTSENLSSQSLSRSLKEYVSLTNHYTVESHVQYITEKTTTNKLSKIQLNICNIFGLNVFFDDEDDFYRSVTRDIEYLTNSHRSSMPTSFEKRHAIHVIGNSIAEVVSKLKTLKFKKSERSIGGKSVMLFAGQGAQYPLMGKQLSTLFPVFKKEFERCLNAADSLMEDIPLSNIIDNVTDITFLHRTKYVQPIMFAFGYACATLWRSLGFEPDFYLGHSVGELVAGVMAGMMTLEDGIRLVVERGIAMENIANRGALLAIDSEAKEEVLGKFNVTLAAINSPKQIVIAGIQKELVNVLEYIEEKNIYGTFVSIKYPFHSSLITEDDVKGLRKILQTVNFKQARKPIVSNVTGKLITTFSEEYLIQHTLSPVKLVDCVHTLKSLGVTAWVEAGPSNTITSFVQRTLSFDTLVRHDIMQTASDSGEEARYIVATALVLEARGLPIRWEHMYQCENEDVFLDKPLTLLPEISNGTITEGDYAVLKNHRIKGENVVPESTKFTCC</sequence>
<dbReference type="GO" id="GO:0031177">
    <property type="term" value="F:phosphopantetheine binding"/>
    <property type="evidence" value="ECO:0007669"/>
    <property type="project" value="InterPro"/>
</dbReference>
<keyword evidence="3" id="KW-0596">Phosphopantetheine</keyword>
<dbReference type="GO" id="GO:0004312">
    <property type="term" value="F:fatty acid synthase activity"/>
    <property type="evidence" value="ECO:0007669"/>
    <property type="project" value="UniProtKB-EC"/>
</dbReference>
<dbReference type="InterPro" id="IPR016036">
    <property type="entry name" value="Malonyl_transacylase_ACP-bd"/>
</dbReference>
<dbReference type="PROSITE" id="PS00012">
    <property type="entry name" value="PHOSPHOPANTETHEINE"/>
    <property type="match status" value="2"/>
</dbReference>
<keyword evidence="5" id="KW-0808">Transferase</keyword>
<dbReference type="InterPro" id="IPR016035">
    <property type="entry name" value="Acyl_Trfase/lysoPLipase"/>
</dbReference>
<evidence type="ECO:0000256" key="4">
    <source>
        <dbReference type="ARBA" id="ARBA00022553"/>
    </source>
</evidence>
<dbReference type="Proteomes" id="UP001196413">
    <property type="component" value="Unassembled WGS sequence"/>
</dbReference>
<dbReference type="SUPFAM" id="SSF55048">
    <property type="entry name" value="Probable ACP-binding domain of malonyl-CoA ACP transacylase"/>
    <property type="match status" value="1"/>
</dbReference>
<dbReference type="InterPro" id="IPR006162">
    <property type="entry name" value="Ppantetheine_attach_site"/>
</dbReference>
<dbReference type="EMBL" id="JAHQIW010003666">
    <property type="protein sequence ID" value="KAJ1359665.1"/>
    <property type="molecule type" value="Genomic_DNA"/>
</dbReference>
<dbReference type="InterPro" id="IPR001227">
    <property type="entry name" value="Ac_transferase_dom_sf"/>
</dbReference>
<evidence type="ECO:0000256" key="5">
    <source>
        <dbReference type="ARBA" id="ARBA00022679"/>
    </source>
</evidence>
<dbReference type="SMART" id="SM00827">
    <property type="entry name" value="PKS_AT"/>
    <property type="match status" value="1"/>
</dbReference>
<dbReference type="EC" id="2.3.1.85" evidence="1"/>
<organism evidence="9 10">
    <name type="scientific">Parelaphostrongylus tenuis</name>
    <name type="common">Meningeal worm</name>
    <dbReference type="NCBI Taxonomy" id="148309"/>
    <lineage>
        <taxon>Eukaryota</taxon>
        <taxon>Metazoa</taxon>
        <taxon>Ecdysozoa</taxon>
        <taxon>Nematoda</taxon>
        <taxon>Chromadorea</taxon>
        <taxon>Rhabditida</taxon>
        <taxon>Rhabditina</taxon>
        <taxon>Rhabditomorpha</taxon>
        <taxon>Strongyloidea</taxon>
        <taxon>Metastrongylidae</taxon>
        <taxon>Parelaphostrongylus</taxon>
    </lineage>
</organism>
<reference evidence="9" key="1">
    <citation type="submission" date="2021-06" db="EMBL/GenBank/DDBJ databases">
        <title>Parelaphostrongylus tenuis whole genome reference sequence.</title>
        <authorList>
            <person name="Garwood T.J."/>
            <person name="Larsen P.A."/>
            <person name="Fountain-Jones N.M."/>
            <person name="Garbe J.R."/>
            <person name="Macchietto M.G."/>
            <person name="Kania S.A."/>
            <person name="Gerhold R.W."/>
            <person name="Richards J.E."/>
            <person name="Wolf T.M."/>
        </authorList>
    </citation>
    <scope>NUCLEOTIDE SEQUENCE</scope>
    <source>
        <strain evidence="9">MNPRO001-30</strain>
        <tissue evidence="9">Meninges</tissue>
    </source>
</reference>
<evidence type="ECO:0000313" key="9">
    <source>
        <dbReference type="EMBL" id="KAJ1359665.1"/>
    </source>
</evidence>
<dbReference type="Pfam" id="PF00550">
    <property type="entry name" value="PP-binding"/>
    <property type="match status" value="3"/>
</dbReference>
<dbReference type="InterPro" id="IPR036736">
    <property type="entry name" value="ACP-like_sf"/>
</dbReference>
<evidence type="ECO:0000313" key="10">
    <source>
        <dbReference type="Proteomes" id="UP001196413"/>
    </source>
</evidence>
<dbReference type="SMART" id="SM01294">
    <property type="entry name" value="PKS_PP_betabranch"/>
    <property type="match status" value="1"/>
</dbReference>
<dbReference type="InterPro" id="IPR009081">
    <property type="entry name" value="PP-bd_ACP"/>
</dbReference>
<evidence type="ECO:0000256" key="2">
    <source>
        <dbReference type="ARBA" id="ARBA00018769"/>
    </source>
</evidence>
<name>A0AAD5QS49_PARTN</name>
<dbReference type="CDD" id="cd05274">
    <property type="entry name" value="KR_FAS_SDR_x"/>
    <property type="match status" value="1"/>
</dbReference>
<dbReference type="InterPro" id="IPR050091">
    <property type="entry name" value="PKS_NRPS_Biosynth_Enz"/>
</dbReference>
<dbReference type="SUPFAM" id="SSF47336">
    <property type="entry name" value="ACP-like"/>
    <property type="match status" value="3"/>
</dbReference>
<keyword evidence="10" id="KW-1185">Reference proteome</keyword>
<feature type="compositionally biased region" description="Polar residues" evidence="7">
    <location>
        <begin position="776"/>
        <end position="791"/>
    </location>
</feature>
<feature type="domain" description="Carrier" evidence="8">
    <location>
        <begin position="1"/>
        <end position="71"/>
    </location>
</feature>
<dbReference type="InterPro" id="IPR036291">
    <property type="entry name" value="NAD(P)-bd_dom_sf"/>
</dbReference>
<dbReference type="SMART" id="SM00822">
    <property type="entry name" value="PKS_KR"/>
    <property type="match status" value="1"/>
</dbReference>
<dbReference type="SUPFAM" id="SSF51735">
    <property type="entry name" value="NAD(P)-binding Rossmann-fold domains"/>
    <property type="match status" value="1"/>
</dbReference>
<dbReference type="Pfam" id="PF00698">
    <property type="entry name" value="Acyl_transf_1"/>
    <property type="match status" value="1"/>
</dbReference>
<dbReference type="SMART" id="SM00823">
    <property type="entry name" value="PKS_PP"/>
    <property type="match status" value="3"/>
</dbReference>
<dbReference type="InterPro" id="IPR014043">
    <property type="entry name" value="Acyl_transferase_dom"/>
</dbReference>
<dbReference type="PANTHER" id="PTHR43775:SF37">
    <property type="entry name" value="SI:DKEY-61P9.11"/>
    <property type="match status" value="1"/>
</dbReference>
<keyword evidence="4" id="KW-0597">Phosphoprotein</keyword>
<dbReference type="Pfam" id="PF08659">
    <property type="entry name" value="KR"/>
    <property type="match status" value="1"/>
</dbReference>
<dbReference type="PROSITE" id="PS50075">
    <property type="entry name" value="CARRIER"/>
    <property type="match status" value="3"/>
</dbReference>
<evidence type="ECO:0000256" key="6">
    <source>
        <dbReference type="ARBA" id="ARBA00044883"/>
    </source>
</evidence>
<dbReference type="PANTHER" id="PTHR43775">
    <property type="entry name" value="FATTY ACID SYNTHASE"/>
    <property type="match status" value="1"/>
</dbReference>
<feature type="domain" description="Carrier" evidence="8">
    <location>
        <begin position="131"/>
        <end position="209"/>
    </location>
</feature>
<evidence type="ECO:0000256" key="1">
    <source>
        <dbReference type="ARBA" id="ARBA00012873"/>
    </source>
</evidence>